<keyword evidence="2" id="KW-1185">Reference proteome</keyword>
<name>A0ACC1WZF9_MELAZ</name>
<dbReference type="Proteomes" id="UP001164539">
    <property type="component" value="Chromosome 12"/>
</dbReference>
<comment type="caution">
    <text evidence="1">The sequence shown here is derived from an EMBL/GenBank/DDBJ whole genome shotgun (WGS) entry which is preliminary data.</text>
</comment>
<evidence type="ECO:0000313" key="1">
    <source>
        <dbReference type="EMBL" id="KAJ4704291.1"/>
    </source>
</evidence>
<proteinExistence type="predicted"/>
<reference evidence="1 2" key="1">
    <citation type="journal article" date="2023" name="Science">
        <title>Complex scaffold remodeling in plant triterpene biosynthesis.</title>
        <authorList>
            <person name="De La Pena R."/>
            <person name="Hodgson H."/>
            <person name="Liu J.C."/>
            <person name="Stephenson M.J."/>
            <person name="Martin A.C."/>
            <person name="Owen C."/>
            <person name="Harkess A."/>
            <person name="Leebens-Mack J."/>
            <person name="Jimenez L.E."/>
            <person name="Osbourn A."/>
            <person name="Sattely E.S."/>
        </authorList>
    </citation>
    <scope>NUCLEOTIDE SEQUENCE [LARGE SCALE GENOMIC DNA]</scope>
    <source>
        <strain evidence="2">cv. JPN11</strain>
        <tissue evidence="1">Leaf</tissue>
    </source>
</reference>
<protein>
    <submittedName>
        <fullName evidence="1">Alanine--glyoxylate aminotransferase 2-like 2 mitochondrial</fullName>
    </submittedName>
</protein>
<evidence type="ECO:0000313" key="2">
    <source>
        <dbReference type="Proteomes" id="UP001164539"/>
    </source>
</evidence>
<organism evidence="1 2">
    <name type="scientific">Melia azedarach</name>
    <name type="common">Chinaberry tree</name>
    <dbReference type="NCBI Taxonomy" id="155640"/>
    <lineage>
        <taxon>Eukaryota</taxon>
        <taxon>Viridiplantae</taxon>
        <taxon>Streptophyta</taxon>
        <taxon>Embryophyta</taxon>
        <taxon>Tracheophyta</taxon>
        <taxon>Spermatophyta</taxon>
        <taxon>Magnoliopsida</taxon>
        <taxon>eudicotyledons</taxon>
        <taxon>Gunneridae</taxon>
        <taxon>Pentapetalae</taxon>
        <taxon>rosids</taxon>
        <taxon>malvids</taxon>
        <taxon>Sapindales</taxon>
        <taxon>Meliaceae</taxon>
        <taxon>Melia</taxon>
    </lineage>
</organism>
<sequence length="159" mass="18277">MQRFVARRVLSETNFLRLRQLCLTFPPKDTDSQNNNRRPKIAPVPDNYKAPKYDGPCTEKINNKRQKYLGPPMVPFYGEKPLNLVVGHKQYVFDETGERYVDAFAGVAVVSCGHCHPDVVEAVVNQMKLLQHTTVLYLNHVIADYAEALATNHFMIYFY</sequence>
<dbReference type="EMBL" id="CM051405">
    <property type="protein sequence ID" value="KAJ4704291.1"/>
    <property type="molecule type" value="Genomic_DNA"/>
</dbReference>
<gene>
    <name evidence="1" type="ORF">OWV82_021223</name>
</gene>
<accession>A0ACC1WZF9</accession>